<keyword evidence="4 7" id="KW-0732">Signal</keyword>
<reference evidence="9" key="1">
    <citation type="submission" date="2023-02" db="EMBL/GenBank/DDBJ databases">
        <title>Actinokineospora globicatena NBRC 15670.</title>
        <authorList>
            <person name="Ichikawa N."/>
            <person name="Sato H."/>
            <person name="Tonouchi N."/>
        </authorList>
    </citation>
    <scope>NUCLEOTIDE SEQUENCE</scope>
    <source>
        <strain evidence="9">NBRC 15670</strain>
    </source>
</reference>
<dbReference type="InterPro" id="IPR001638">
    <property type="entry name" value="Solute-binding_3/MltF_N"/>
</dbReference>
<dbReference type="GO" id="GO:0016020">
    <property type="term" value="C:membrane"/>
    <property type="evidence" value="ECO:0007669"/>
    <property type="project" value="InterPro"/>
</dbReference>
<evidence type="ECO:0000256" key="7">
    <source>
        <dbReference type="SAM" id="SignalP"/>
    </source>
</evidence>
<accession>A0A9W6QPL0</accession>
<dbReference type="SMART" id="SM00062">
    <property type="entry name" value="PBPb"/>
    <property type="match status" value="1"/>
</dbReference>
<keyword evidence="3" id="KW-0813">Transport</keyword>
<feature type="domain" description="Solute-binding protein family 3/N-terminal" evidence="8">
    <location>
        <begin position="44"/>
        <end position="277"/>
    </location>
</feature>
<dbReference type="GO" id="GO:0042597">
    <property type="term" value="C:periplasmic space"/>
    <property type="evidence" value="ECO:0007669"/>
    <property type="project" value="UniProtKB-SubCell"/>
</dbReference>
<keyword evidence="10" id="KW-1185">Reference proteome</keyword>
<comment type="subcellular location">
    <subcellularLocation>
        <location evidence="1">Periplasm</location>
    </subcellularLocation>
</comment>
<organism evidence="9 10">
    <name type="scientific">Actinokineospora globicatena</name>
    <dbReference type="NCBI Taxonomy" id="103729"/>
    <lineage>
        <taxon>Bacteria</taxon>
        <taxon>Bacillati</taxon>
        <taxon>Actinomycetota</taxon>
        <taxon>Actinomycetes</taxon>
        <taxon>Pseudonocardiales</taxon>
        <taxon>Pseudonocardiaceae</taxon>
        <taxon>Actinokineospora</taxon>
    </lineage>
</organism>
<dbReference type="PANTHER" id="PTHR30024">
    <property type="entry name" value="ALIPHATIC SULFONATES-BINDING PROTEIN-RELATED"/>
    <property type="match status" value="1"/>
</dbReference>
<dbReference type="EMBL" id="BSSD01000004">
    <property type="protein sequence ID" value="GLW92293.1"/>
    <property type="molecule type" value="Genomic_DNA"/>
</dbReference>
<dbReference type="InterPro" id="IPR010067">
    <property type="entry name" value="ABC_SsuA_sub-bd"/>
</dbReference>
<evidence type="ECO:0000256" key="1">
    <source>
        <dbReference type="ARBA" id="ARBA00004418"/>
    </source>
</evidence>
<dbReference type="Pfam" id="PF09084">
    <property type="entry name" value="NMT1"/>
    <property type="match status" value="1"/>
</dbReference>
<dbReference type="RefSeq" id="WP_285610905.1">
    <property type="nucleotide sequence ID" value="NZ_BSSD01000004.1"/>
</dbReference>
<evidence type="ECO:0000256" key="3">
    <source>
        <dbReference type="ARBA" id="ARBA00022448"/>
    </source>
</evidence>
<gene>
    <name evidence="9" type="primary">ssuA</name>
    <name evidence="9" type="ORF">Aglo03_31090</name>
</gene>
<evidence type="ECO:0000313" key="9">
    <source>
        <dbReference type="EMBL" id="GLW92293.1"/>
    </source>
</evidence>
<evidence type="ECO:0000259" key="8">
    <source>
        <dbReference type="SMART" id="SM00062"/>
    </source>
</evidence>
<dbReference type="PANTHER" id="PTHR30024:SF48">
    <property type="entry name" value="ABC TRANSPORTER SUBSTRATE-BINDING PROTEIN"/>
    <property type="match status" value="1"/>
</dbReference>
<protein>
    <recommendedName>
        <fullName evidence="6">Putative aliphatic sulfonates-binding protein</fullName>
    </recommendedName>
</protein>
<comment type="caution">
    <text evidence="9">The sequence shown here is derived from an EMBL/GenBank/DDBJ whole genome shotgun (WGS) entry which is preliminary data.</text>
</comment>
<dbReference type="FunFam" id="3.40.190.10:FF:000050">
    <property type="entry name" value="Sulfonate ABC transporter substrate-binding protein"/>
    <property type="match status" value="1"/>
</dbReference>
<feature type="chain" id="PRO_5040848722" description="Putative aliphatic sulfonates-binding protein" evidence="7">
    <location>
        <begin position="21"/>
        <end position="355"/>
    </location>
</feature>
<name>A0A9W6QPL0_9PSEU</name>
<dbReference type="GO" id="GO:0042626">
    <property type="term" value="F:ATPase-coupled transmembrane transporter activity"/>
    <property type="evidence" value="ECO:0007669"/>
    <property type="project" value="InterPro"/>
</dbReference>
<evidence type="ECO:0000256" key="5">
    <source>
        <dbReference type="ARBA" id="ARBA00055538"/>
    </source>
</evidence>
<dbReference type="NCBIfam" id="TIGR01728">
    <property type="entry name" value="SsuA_fam"/>
    <property type="match status" value="1"/>
</dbReference>
<dbReference type="CDD" id="cd13558">
    <property type="entry name" value="PBP2_SsuA_like_2"/>
    <property type="match status" value="1"/>
</dbReference>
<dbReference type="AlphaFoldDB" id="A0A9W6QPL0"/>
<dbReference type="Gene3D" id="3.40.190.10">
    <property type="entry name" value="Periplasmic binding protein-like II"/>
    <property type="match status" value="2"/>
</dbReference>
<dbReference type="PROSITE" id="PS51257">
    <property type="entry name" value="PROKAR_LIPOPROTEIN"/>
    <property type="match status" value="1"/>
</dbReference>
<comment type="function">
    <text evidence="5">Part of a binding-protein-dependent transport system for aliphatic sulfonates. Putative binding protein.</text>
</comment>
<dbReference type="SUPFAM" id="SSF53850">
    <property type="entry name" value="Periplasmic binding protein-like II"/>
    <property type="match status" value="1"/>
</dbReference>
<dbReference type="InterPro" id="IPR015168">
    <property type="entry name" value="SsuA/THI5"/>
</dbReference>
<evidence type="ECO:0000256" key="2">
    <source>
        <dbReference type="ARBA" id="ARBA00010742"/>
    </source>
</evidence>
<dbReference type="Proteomes" id="UP001165042">
    <property type="component" value="Unassembled WGS sequence"/>
</dbReference>
<evidence type="ECO:0000313" key="10">
    <source>
        <dbReference type="Proteomes" id="UP001165042"/>
    </source>
</evidence>
<proteinExistence type="inferred from homology"/>
<evidence type="ECO:0000256" key="4">
    <source>
        <dbReference type="ARBA" id="ARBA00022729"/>
    </source>
</evidence>
<feature type="signal peptide" evidence="7">
    <location>
        <begin position="1"/>
        <end position="20"/>
    </location>
</feature>
<sequence>MRLRNLIPFAVAALALTACGGTNTPAASAPVPDSVSAADLAKVTLKVGDQKGGQKSYLEAAGLLKDLPYKIEWSTFTSGPPLLEAASAGAIDIGSVGNTPPIFAAAANAKIAVVSAQKGDVSSDAFLVPEDSPLRSIEDLRGKTIGVAKGSSAHGLVLTVLNKAKLTPADVTLSFLQPSDAFAAFTQKKLDAWSIWDPYTTQALRDTKARVLIDGTGTLGGGKPNTEAGPDSLASGYGFLVAGKAALADAGKNAALRDYVVRYAKALNYAKSHGDERAAVWAKETGLKPEVALEATQRGLDRPIKLDDTVIADEQKLADAFVAAKVLPTKVTFADFVDNRFAADVAAVAESGAQK</sequence>
<comment type="similarity">
    <text evidence="2">Belongs to the bacterial solute-binding protein SsuA/TauA family.</text>
</comment>
<evidence type="ECO:0000256" key="6">
    <source>
        <dbReference type="ARBA" id="ARBA00070228"/>
    </source>
</evidence>